<reference evidence="1" key="1">
    <citation type="submission" date="2021-02" db="EMBL/GenBank/DDBJ databases">
        <authorList>
            <person name="Bekaert M."/>
        </authorList>
    </citation>
    <scope>NUCLEOTIDE SEQUENCE</scope>
    <source>
        <strain evidence="1">IoA-00</strain>
    </source>
</reference>
<sequence length="80" mass="9303">MKNPRFLISLWTCPHSKNITKLNEYCKAFQSSELEKDNKERKFVCRKVADTALECTEEVVAPRLLEDHRGKLQKTPPLSL</sequence>
<protein>
    <submittedName>
        <fullName evidence="1">(salmon louse) hypothetical protein</fullName>
    </submittedName>
</protein>
<dbReference type="EMBL" id="HG994584">
    <property type="protein sequence ID" value="CAF2954531.1"/>
    <property type="molecule type" value="Genomic_DNA"/>
</dbReference>
<proteinExistence type="predicted"/>
<dbReference type="Proteomes" id="UP000675881">
    <property type="component" value="Chromosome 5"/>
</dbReference>
<gene>
    <name evidence="1" type="ORF">LSAA_10034</name>
</gene>
<organism evidence="1 2">
    <name type="scientific">Lepeophtheirus salmonis</name>
    <name type="common">Salmon louse</name>
    <name type="synonym">Caligus salmonis</name>
    <dbReference type="NCBI Taxonomy" id="72036"/>
    <lineage>
        <taxon>Eukaryota</taxon>
        <taxon>Metazoa</taxon>
        <taxon>Ecdysozoa</taxon>
        <taxon>Arthropoda</taxon>
        <taxon>Crustacea</taxon>
        <taxon>Multicrustacea</taxon>
        <taxon>Hexanauplia</taxon>
        <taxon>Copepoda</taxon>
        <taxon>Siphonostomatoida</taxon>
        <taxon>Caligidae</taxon>
        <taxon>Lepeophtheirus</taxon>
    </lineage>
</organism>
<dbReference type="AlphaFoldDB" id="A0A7R8CWN3"/>
<keyword evidence="2" id="KW-1185">Reference proteome</keyword>
<evidence type="ECO:0000313" key="2">
    <source>
        <dbReference type="Proteomes" id="UP000675881"/>
    </source>
</evidence>
<evidence type="ECO:0000313" key="1">
    <source>
        <dbReference type="EMBL" id="CAF2954531.1"/>
    </source>
</evidence>
<accession>A0A7R8CWN3</accession>
<name>A0A7R8CWN3_LEPSM</name>